<accession>H5TNL8</accession>
<feature type="domain" description="Alcohol dehydrogenase iron-type/glycerol dehydrogenase GldA" evidence="4">
    <location>
        <begin position="12"/>
        <end position="150"/>
    </location>
</feature>
<evidence type="ECO:0000256" key="2">
    <source>
        <dbReference type="ARBA" id="ARBA00023002"/>
    </source>
</evidence>
<dbReference type="Proteomes" id="UP000005038">
    <property type="component" value="Unassembled WGS sequence"/>
</dbReference>
<evidence type="ECO:0000313" key="7">
    <source>
        <dbReference type="Proteomes" id="UP000005038"/>
    </source>
</evidence>
<proteinExistence type="inferred from homology"/>
<dbReference type="Pfam" id="PF25137">
    <property type="entry name" value="ADH_Fe_C"/>
    <property type="match status" value="1"/>
</dbReference>
<reference evidence="6" key="1">
    <citation type="submission" date="2012-02" db="EMBL/GenBank/DDBJ databases">
        <title>Whole genome shotgun sequence of Gordonia otitidis NBRC 100426.</title>
        <authorList>
            <person name="Yoshida I."/>
            <person name="Hosoyama A."/>
            <person name="Tsuchikane K."/>
            <person name="Katsumata H."/>
            <person name="Yamazaki S."/>
            <person name="Fujita N."/>
        </authorList>
    </citation>
    <scope>NUCLEOTIDE SEQUENCE [LARGE SCALE GENOMIC DNA]</scope>
    <source>
        <strain evidence="6">NBRC 100426</strain>
    </source>
</reference>
<dbReference type="SUPFAM" id="SSF56796">
    <property type="entry name" value="Dehydroquinate synthase-like"/>
    <property type="match status" value="1"/>
</dbReference>
<gene>
    <name evidence="6" type="primary">macA</name>
    <name evidence="6" type="ORF">GOOTI_136_00140</name>
</gene>
<comment type="similarity">
    <text evidence="1">Belongs to the iron-containing alcohol dehydrogenase family.</text>
</comment>
<evidence type="ECO:0000259" key="4">
    <source>
        <dbReference type="Pfam" id="PF00465"/>
    </source>
</evidence>
<dbReference type="GO" id="GO:0018506">
    <property type="term" value="F:maleylacetate reductase activity"/>
    <property type="evidence" value="ECO:0007669"/>
    <property type="project" value="InterPro"/>
</dbReference>
<dbReference type="EMBL" id="BAFB01000136">
    <property type="protein sequence ID" value="GAB35076.1"/>
    <property type="molecule type" value="Genomic_DNA"/>
</dbReference>
<dbReference type="OrthoDB" id="3812122at2"/>
<dbReference type="InterPro" id="IPR034786">
    <property type="entry name" value="MAR"/>
</dbReference>
<keyword evidence="3" id="KW-0520">NAD</keyword>
<evidence type="ECO:0000256" key="3">
    <source>
        <dbReference type="ARBA" id="ARBA00023027"/>
    </source>
</evidence>
<dbReference type="PANTHER" id="PTHR11496:SF102">
    <property type="entry name" value="ALCOHOL DEHYDROGENASE 4"/>
    <property type="match status" value="1"/>
</dbReference>
<name>H5TNL8_GORO1</name>
<sequence length="371" mass="37957">MEFTHTTLGQRVRFATGHAAEHLRSELSEQGISRPMVIVSDRDRPLADAGTADTKPSVWWSDIAQHVPVQLVERATTAARDSGADGVVCIGGGSITGLAKAVALHTGLPIISVPTTYAGSEATNVWGMTENGVKTTGVDDRVLPAAVIYDAELVRGLPTELAMASGLNALAHCVDSLWAPRADPINRALSLEAAGALSSALRGIAVDSGDTESLEKALYGSYLAGVAFASAGSGLHHKICHVLGGAFDLPHAQTHAVVLPHVLAFNAPAVPDLAARLAVALGATAAGQGEVTAVAALNELYSAVDAPNRLSDIGFPDDGAELVVDRILEVAPPSNPMPVSRSALLSLLAAARVGAPPVGDDAGSRVEGGAR</sequence>
<dbReference type="PANTHER" id="PTHR11496">
    <property type="entry name" value="ALCOHOL DEHYDROGENASE"/>
    <property type="match status" value="1"/>
</dbReference>
<dbReference type="GO" id="GO:0046872">
    <property type="term" value="F:metal ion binding"/>
    <property type="evidence" value="ECO:0007669"/>
    <property type="project" value="InterPro"/>
</dbReference>
<dbReference type="InterPro" id="IPR039697">
    <property type="entry name" value="Alcohol_dehydrogenase_Fe"/>
</dbReference>
<keyword evidence="2" id="KW-0560">Oxidoreductase</keyword>
<dbReference type="STRING" id="1108044.GOOTI_136_00140"/>
<evidence type="ECO:0000313" key="6">
    <source>
        <dbReference type="EMBL" id="GAB35076.1"/>
    </source>
</evidence>
<dbReference type="InterPro" id="IPR001670">
    <property type="entry name" value="ADH_Fe/GldA"/>
</dbReference>
<dbReference type="InterPro" id="IPR056798">
    <property type="entry name" value="ADH_Fe_C"/>
</dbReference>
<dbReference type="Gene3D" id="1.20.1090.10">
    <property type="entry name" value="Dehydroquinate synthase-like - alpha domain"/>
    <property type="match status" value="1"/>
</dbReference>
<dbReference type="CDD" id="cd08177">
    <property type="entry name" value="MAR"/>
    <property type="match status" value="1"/>
</dbReference>
<dbReference type="GO" id="GO:0004022">
    <property type="term" value="F:alcohol dehydrogenase (NAD+) activity"/>
    <property type="evidence" value="ECO:0007669"/>
    <property type="project" value="TreeGrafter"/>
</dbReference>
<comment type="caution">
    <text evidence="6">The sequence shown here is derived from an EMBL/GenBank/DDBJ whole genome shotgun (WGS) entry which is preliminary data.</text>
</comment>
<feature type="domain" description="Fe-containing alcohol dehydrogenase-like C-terminal" evidence="5">
    <location>
        <begin position="163"/>
        <end position="351"/>
    </location>
</feature>
<evidence type="ECO:0000256" key="1">
    <source>
        <dbReference type="ARBA" id="ARBA00007358"/>
    </source>
</evidence>
<protein>
    <submittedName>
        <fullName evidence="6">Maleylacetate reductase</fullName>
    </submittedName>
</protein>
<organism evidence="6 7">
    <name type="scientific">Gordonia otitidis (strain DSM 44809 / CCUG 52243 / JCM 12355 / NBRC 100426 / IFM 10032)</name>
    <dbReference type="NCBI Taxonomy" id="1108044"/>
    <lineage>
        <taxon>Bacteria</taxon>
        <taxon>Bacillati</taxon>
        <taxon>Actinomycetota</taxon>
        <taxon>Actinomycetes</taxon>
        <taxon>Mycobacteriales</taxon>
        <taxon>Gordoniaceae</taxon>
        <taxon>Gordonia</taxon>
    </lineage>
</organism>
<keyword evidence="7" id="KW-1185">Reference proteome</keyword>
<evidence type="ECO:0000259" key="5">
    <source>
        <dbReference type="Pfam" id="PF25137"/>
    </source>
</evidence>
<dbReference type="AlphaFoldDB" id="H5TNL8"/>
<dbReference type="Pfam" id="PF00465">
    <property type="entry name" value="Fe-ADH"/>
    <property type="match status" value="1"/>
</dbReference>
<dbReference type="RefSeq" id="WP_007239301.1">
    <property type="nucleotide sequence ID" value="NZ_BAFB01000136.1"/>
</dbReference>
<dbReference type="Gene3D" id="3.40.50.1970">
    <property type="match status" value="1"/>
</dbReference>